<dbReference type="PANTHER" id="PTHR37944:SF1">
    <property type="entry name" value="PORIN B"/>
    <property type="match status" value="1"/>
</dbReference>
<evidence type="ECO:0000313" key="4">
    <source>
        <dbReference type="Proteomes" id="UP000032679"/>
    </source>
</evidence>
<dbReference type="STRING" id="1231623.Tasa_012_103"/>
<evidence type="ECO:0000256" key="1">
    <source>
        <dbReference type="ARBA" id="ARBA00008769"/>
    </source>
</evidence>
<dbReference type="InterPro" id="IPR038673">
    <property type="entry name" value="OprB_sf"/>
</dbReference>
<reference evidence="3 4" key="1">
    <citation type="submission" date="2012-10" db="EMBL/GenBank/DDBJ databases">
        <title>Genome sequencing of Tanticharoenia sakaeratensis NBRC 103193.</title>
        <authorList>
            <person name="Azuma Y."/>
            <person name="Hadano H."/>
            <person name="Hirakawa H."/>
            <person name="Matsushita K."/>
        </authorList>
    </citation>
    <scope>NUCLEOTIDE SEQUENCE [LARGE SCALE GENOMIC DNA]</scope>
    <source>
        <strain evidence="3 4">NBRC 103193</strain>
    </source>
</reference>
<evidence type="ECO:0000313" key="3">
    <source>
        <dbReference type="EMBL" id="GAN53927.1"/>
    </source>
</evidence>
<dbReference type="InterPro" id="IPR052932">
    <property type="entry name" value="OprB_Porin"/>
</dbReference>
<keyword evidence="4" id="KW-1185">Reference proteome</keyword>
<proteinExistence type="inferred from homology"/>
<dbReference type="AlphaFoldDB" id="A0A0D6MJW9"/>
<dbReference type="EMBL" id="BALE01000012">
    <property type="protein sequence ID" value="GAN53927.1"/>
    <property type="molecule type" value="Genomic_DNA"/>
</dbReference>
<dbReference type="PANTHER" id="PTHR37944">
    <property type="entry name" value="PORIN B"/>
    <property type="match status" value="1"/>
</dbReference>
<sequence length="493" mass="53948">MTETLTAAAHWHDRPTYCASRNVLAALLGLAALAMPIHRACAQAETAKTITTPNYTATGFPISGEGQVPIGPLVPSLYGNPHLFGDWGGAQTWLTDHGIFVNLALNEEFMGNVTGGRTRADVLAGQIAGEVDIDWQKLAGIPGFWTHMLVINGHGNNFSHTLGDYVANPEQIYGARGNVVAHLVDLYADKTFFHDRLIVSAGWIPTGTFFDFDALGCSFMNVAVCGNFAPGKYMPGGRDWPSGNLGGVVRYRPTERTYIMAGAFGVTQAGYNGGISGWSWGQKMSGVSTQVELGWSPSFGHDDLLGHYKIGTYYDNSTYPNLYEDINGNSFLLTGRPQRHESGMWSSWFMFNQMLVRNGKGLADGLIVIGGLGYAQGNVTAMRDHEWIGLLESGTPWGRPLDQVGIEFQHIDMSHSVRLQQEASLALGTPYLSNQWGTVYGVQKWEQVYEAFYSVHLMRATALQFDFQYLQHPGATTTFRDAAVLGGQFTTNF</sequence>
<dbReference type="GO" id="GO:0016020">
    <property type="term" value="C:membrane"/>
    <property type="evidence" value="ECO:0007669"/>
    <property type="project" value="InterPro"/>
</dbReference>
<gene>
    <name evidence="3" type="ORF">Tasa_012_103</name>
</gene>
<comment type="similarity">
    <text evidence="1 2">Belongs to the OprB family.</text>
</comment>
<dbReference type="Proteomes" id="UP000032679">
    <property type="component" value="Unassembled WGS sequence"/>
</dbReference>
<name>A0A0D6MJW9_9PROT</name>
<dbReference type="InterPro" id="IPR007049">
    <property type="entry name" value="Carb-sel_porin_OprB"/>
</dbReference>
<evidence type="ECO:0000256" key="2">
    <source>
        <dbReference type="RuleBase" id="RU363072"/>
    </source>
</evidence>
<dbReference type="GO" id="GO:0015288">
    <property type="term" value="F:porin activity"/>
    <property type="evidence" value="ECO:0007669"/>
    <property type="project" value="InterPro"/>
</dbReference>
<dbReference type="GO" id="GO:0008643">
    <property type="term" value="P:carbohydrate transport"/>
    <property type="evidence" value="ECO:0007669"/>
    <property type="project" value="InterPro"/>
</dbReference>
<dbReference type="Gene3D" id="2.40.160.180">
    <property type="entry name" value="Carbohydrate-selective porin OprB"/>
    <property type="match status" value="1"/>
</dbReference>
<organism evidence="3 4">
    <name type="scientific">Tanticharoenia sakaeratensis NBRC 103193</name>
    <dbReference type="NCBI Taxonomy" id="1231623"/>
    <lineage>
        <taxon>Bacteria</taxon>
        <taxon>Pseudomonadati</taxon>
        <taxon>Pseudomonadota</taxon>
        <taxon>Alphaproteobacteria</taxon>
        <taxon>Acetobacterales</taxon>
        <taxon>Acetobacteraceae</taxon>
        <taxon>Tanticharoenia</taxon>
    </lineage>
</organism>
<dbReference type="Pfam" id="PF04966">
    <property type="entry name" value="OprB"/>
    <property type="match status" value="1"/>
</dbReference>
<protein>
    <submittedName>
        <fullName evidence="3">Carbohydrate-selective porin OprB</fullName>
    </submittedName>
</protein>
<accession>A0A0D6MJW9</accession>
<comment type="caution">
    <text evidence="3">The sequence shown here is derived from an EMBL/GenBank/DDBJ whole genome shotgun (WGS) entry which is preliminary data.</text>
</comment>